<sequence>MKWAVLCAAAGSVHAAGNPSNTYVQVYGVVDVAFSSYYGQGNGTRNSLTSGGNQVSRIGFRGREDLGDGMYAGFDLEAGLNIDSGQGQPTNTNNLPSGSAKGAMAFNRKSYVYVGGRYGTLRLGRDYTPAFWNLFAYDPFRVGVGIGSLSTHGTGATSFRASNSVGYFSPGCATFSCKGLFLQAMQAFGDKEKFDAGHDGNLQGIRVGYGGKGWDIAASIAVTKTANVGNYTQSNIGASYQWGEHRLMVLAGENRTGERLASMGDADRVRYGQIGAWIALGADYIPVSFTYLKRNDTADSSARKFAVGYVHALSKRTVVYGTYAFISNGGMLRLPVSSGSELGPIPQAGGRASGIDLGIRHVF</sequence>
<protein>
    <submittedName>
        <fullName evidence="13">Porin</fullName>
    </submittedName>
</protein>
<name>A0A2N8KK00_9BURK</name>
<keyword evidence="4" id="KW-1134">Transmembrane beta strand</keyword>
<keyword evidence="14" id="KW-1185">Reference proteome</keyword>
<keyword evidence="9" id="KW-0472">Membrane</keyword>
<dbReference type="GO" id="GO:0015288">
    <property type="term" value="F:porin activity"/>
    <property type="evidence" value="ECO:0007669"/>
    <property type="project" value="UniProtKB-KW"/>
</dbReference>
<dbReference type="Pfam" id="PF13609">
    <property type="entry name" value="Porin_4"/>
    <property type="match status" value="1"/>
</dbReference>
<evidence type="ECO:0000256" key="7">
    <source>
        <dbReference type="ARBA" id="ARBA00023065"/>
    </source>
</evidence>
<comment type="subcellular location">
    <subcellularLocation>
        <location evidence="1">Cell outer membrane</location>
        <topology evidence="1">Multi-pass membrane protein</topology>
    </subcellularLocation>
</comment>
<dbReference type="AlphaFoldDB" id="A0A2N8KK00"/>
<evidence type="ECO:0000256" key="3">
    <source>
        <dbReference type="ARBA" id="ARBA00022448"/>
    </source>
</evidence>
<evidence type="ECO:0000256" key="10">
    <source>
        <dbReference type="ARBA" id="ARBA00023237"/>
    </source>
</evidence>
<dbReference type="EMBL" id="POQS01000003">
    <property type="protein sequence ID" value="PND33783.1"/>
    <property type="molecule type" value="Genomic_DNA"/>
</dbReference>
<evidence type="ECO:0000256" key="8">
    <source>
        <dbReference type="ARBA" id="ARBA00023114"/>
    </source>
</evidence>
<gene>
    <name evidence="13" type="ORF">C1I89_13390</name>
</gene>
<dbReference type="Gene3D" id="2.40.160.10">
    <property type="entry name" value="Porin"/>
    <property type="match status" value="1"/>
</dbReference>
<organism evidence="13 14">
    <name type="scientific">Achromobacter pulmonis</name>
    <dbReference type="NCBI Taxonomy" id="1389932"/>
    <lineage>
        <taxon>Bacteria</taxon>
        <taxon>Pseudomonadati</taxon>
        <taxon>Pseudomonadota</taxon>
        <taxon>Betaproteobacteria</taxon>
        <taxon>Burkholderiales</taxon>
        <taxon>Alcaligenaceae</taxon>
        <taxon>Achromobacter</taxon>
    </lineage>
</organism>
<dbReference type="GO" id="GO:0046930">
    <property type="term" value="C:pore complex"/>
    <property type="evidence" value="ECO:0007669"/>
    <property type="project" value="UniProtKB-KW"/>
</dbReference>
<keyword evidence="7" id="KW-0406">Ion transport</keyword>
<evidence type="ECO:0000256" key="5">
    <source>
        <dbReference type="ARBA" id="ARBA00022692"/>
    </source>
</evidence>
<evidence type="ECO:0000313" key="13">
    <source>
        <dbReference type="EMBL" id="PND33783.1"/>
    </source>
</evidence>
<keyword evidence="10" id="KW-0998">Cell outer membrane</keyword>
<reference evidence="13 14" key="1">
    <citation type="submission" date="2018-01" db="EMBL/GenBank/DDBJ databases">
        <title>The draft genome of an aniline degradation strain ANB-1.</title>
        <authorList>
            <person name="Zhang L."/>
            <person name="Jiang J."/>
        </authorList>
    </citation>
    <scope>NUCLEOTIDE SEQUENCE [LARGE SCALE GENOMIC DNA]</scope>
    <source>
        <strain evidence="13 14">ANB-1</strain>
    </source>
</reference>
<dbReference type="PANTHER" id="PTHR34501:SF9">
    <property type="entry name" value="MAJOR OUTER MEMBRANE PROTEIN P.IA"/>
    <property type="match status" value="1"/>
</dbReference>
<accession>A0A2N8KK00</accession>
<keyword evidence="8" id="KW-0626">Porin</keyword>
<comment type="subunit">
    <text evidence="2">Homotrimer.</text>
</comment>
<evidence type="ECO:0000256" key="2">
    <source>
        <dbReference type="ARBA" id="ARBA00011233"/>
    </source>
</evidence>
<evidence type="ECO:0000256" key="1">
    <source>
        <dbReference type="ARBA" id="ARBA00004571"/>
    </source>
</evidence>
<keyword evidence="5" id="KW-0812">Transmembrane</keyword>
<proteinExistence type="predicted"/>
<dbReference type="InterPro" id="IPR033900">
    <property type="entry name" value="Gram_neg_porin_domain"/>
</dbReference>
<evidence type="ECO:0000313" key="14">
    <source>
        <dbReference type="Proteomes" id="UP000235994"/>
    </source>
</evidence>
<feature type="chain" id="PRO_5014841273" evidence="11">
    <location>
        <begin position="16"/>
        <end position="363"/>
    </location>
</feature>
<evidence type="ECO:0000256" key="6">
    <source>
        <dbReference type="ARBA" id="ARBA00022729"/>
    </source>
</evidence>
<feature type="domain" description="Porin" evidence="12">
    <location>
        <begin position="4"/>
        <end position="329"/>
    </location>
</feature>
<evidence type="ECO:0000259" key="12">
    <source>
        <dbReference type="Pfam" id="PF13609"/>
    </source>
</evidence>
<evidence type="ECO:0000256" key="4">
    <source>
        <dbReference type="ARBA" id="ARBA00022452"/>
    </source>
</evidence>
<dbReference type="SUPFAM" id="SSF56935">
    <property type="entry name" value="Porins"/>
    <property type="match status" value="1"/>
</dbReference>
<dbReference type="CDD" id="cd00342">
    <property type="entry name" value="gram_neg_porins"/>
    <property type="match status" value="1"/>
</dbReference>
<dbReference type="Proteomes" id="UP000235994">
    <property type="component" value="Unassembled WGS sequence"/>
</dbReference>
<dbReference type="GO" id="GO:0009279">
    <property type="term" value="C:cell outer membrane"/>
    <property type="evidence" value="ECO:0007669"/>
    <property type="project" value="UniProtKB-SubCell"/>
</dbReference>
<keyword evidence="3" id="KW-0813">Transport</keyword>
<comment type="caution">
    <text evidence="13">The sequence shown here is derived from an EMBL/GenBank/DDBJ whole genome shotgun (WGS) entry which is preliminary data.</text>
</comment>
<feature type="signal peptide" evidence="11">
    <location>
        <begin position="1"/>
        <end position="15"/>
    </location>
</feature>
<dbReference type="InterPro" id="IPR023614">
    <property type="entry name" value="Porin_dom_sf"/>
</dbReference>
<dbReference type="GO" id="GO:0006811">
    <property type="term" value="P:monoatomic ion transport"/>
    <property type="evidence" value="ECO:0007669"/>
    <property type="project" value="UniProtKB-KW"/>
</dbReference>
<evidence type="ECO:0000256" key="9">
    <source>
        <dbReference type="ARBA" id="ARBA00023136"/>
    </source>
</evidence>
<dbReference type="PANTHER" id="PTHR34501">
    <property type="entry name" value="PROTEIN YDDL-RELATED"/>
    <property type="match status" value="1"/>
</dbReference>
<evidence type="ECO:0000256" key="11">
    <source>
        <dbReference type="SAM" id="SignalP"/>
    </source>
</evidence>
<keyword evidence="6 11" id="KW-0732">Signal</keyword>
<dbReference type="InterPro" id="IPR050298">
    <property type="entry name" value="Gram-neg_bact_OMP"/>
</dbReference>